<dbReference type="AlphaFoldDB" id="A0A7Y0HFR2"/>
<dbReference type="Pfam" id="PF21088">
    <property type="entry name" value="MS_channel_1st"/>
    <property type="match status" value="1"/>
</dbReference>
<keyword evidence="6 7" id="KW-0472">Membrane</keyword>
<name>A0A7Y0HFR2_9PROT</name>
<dbReference type="GO" id="GO:0005886">
    <property type="term" value="C:plasma membrane"/>
    <property type="evidence" value="ECO:0007669"/>
    <property type="project" value="UniProtKB-SubCell"/>
</dbReference>
<feature type="transmembrane region" description="Helical" evidence="7">
    <location>
        <begin position="56"/>
        <end position="77"/>
    </location>
</feature>
<organism evidence="11 12">
    <name type="scientific">Pacificispira spongiicola</name>
    <dbReference type="NCBI Taxonomy" id="2729598"/>
    <lineage>
        <taxon>Bacteria</taxon>
        <taxon>Pseudomonadati</taxon>
        <taxon>Pseudomonadota</taxon>
        <taxon>Alphaproteobacteria</taxon>
        <taxon>Rhodospirillales</taxon>
        <taxon>Rhodospirillaceae</taxon>
        <taxon>Pacificispira</taxon>
    </lineage>
</organism>
<dbReference type="PANTHER" id="PTHR30347:SF1">
    <property type="entry name" value="MECHANOSENSITIVE CHANNEL MSCK"/>
    <property type="match status" value="1"/>
</dbReference>
<evidence type="ECO:0000256" key="3">
    <source>
        <dbReference type="ARBA" id="ARBA00022475"/>
    </source>
</evidence>
<dbReference type="PANTHER" id="PTHR30347">
    <property type="entry name" value="POTASSIUM CHANNEL RELATED"/>
    <property type="match status" value="1"/>
</dbReference>
<keyword evidence="12" id="KW-1185">Reference proteome</keyword>
<dbReference type="Pfam" id="PF21082">
    <property type="entry name" value="MS_channel_3rd"/>
    <property type="match status" value="1"/>
</dbReference>
<dbReference type="RefSeq" id="WP_169626505.1">
    <property type="nucleotide sequence ID" value="NZ_JABBNT010000005.1"/>
</dbReference>
<keyword evidence="4 7" id="KW-0812">Transmembrane</keyword>
<dbReference type="SUPFAM" id="SSF82689">
    <property type="entry name" value="Mechanosensitive channel protein MscS (YggB), C-terminal domain"/>
    <property type="match status" value="1"/>
</dbReference>
<evidence type="ECO:0000259" key="9">
    <source>
        <dbReference type="Pfam" id="PF21082"/>
    </source>
</evidence>
<evidence type="ECO:0000256" key="5">
    <source>
        <dbReference type="ARBA" id="ARBA00022989"/>
    </source>
</evidence>
<keyword evidence="5 7" id="KW-1133">Transmembrane helix</keyword>
<comment type="similarity">
    <text evidence="2">Belongs to the MscS (TC 1.A.23) family.</text>
</comment>
<keyword evidence="3" id="KW-1003">Cell membrane</keyword>
<dbReference type="InterPro" id="IPR010920">
    <property type="entry name" value="LSM_dom_sf"/>
</dbReference>
<dbReference type="EMBL" id="JABBNT010000005">
    <property type="protein sequence ID" value="NMM46116.1"/>
    <property type="molecule type" value="Genomic_DNA"/>
</dbReference>
<dbReference type="InterPro" id="IPR049142">
    <property type="entry name" value="MS_channel_1st"/>
</dbReference>
<comment type="subcellular location">
    <subcellularLocation>
        <location evidence="1">Cell membrane</location>
        <topology evidence="1">Multi-pass membrane protein</topology>
    </subcellularLocation>
</comment>
<reference evidence="11 12" key="1">
    <citation type="submission" date="2020-04" db="EMBL/GenBank/DDBJ databases">
        <title>Rhodospirillaceae bacterium KN72 isolated from deep sea.</title>
        <authorList>
            <person name="Zhang D.-C."/>
        </authorList>
    </citation>
    <scope>NUCLEOTIDE SEQUENCE [LARGE SCALE GENOMIC DNA]</scope>
    <source>
        <strain evidence="11 12">KN72</strain>
    </source>
</reference>
<evidence type="ECO:0000313" key="11">
    <source>
        <dbReference type="EMBL" id="NMM46116.1"/>
    </source>
</evidence>
<protein>
    <submittedName>
        <fullName evidence="11">Mechanosensitive ion channel</fullName>
    </submittedName>
</protein>
<evidence type="ECO:0000256" key="4">
    <source>
        <dbReference type="ARBA" id="ARBA00022692"/>
    </source>
</evidence>
<dbReference type="Gene3D" id="3.30.70.100">
    <property type="match status" value="1"/>
</dbReference>
<dbReference type="Gene3D" id="2.30.30.60">
    <property type="match status" value="1"/>
</dbReference>
<evidence type="ECO:0000313" key="12">
    <source>
        <dbReference type="Proteomes" id="UP000539372"/>
    </source>
</evidence>
<accession>A0A7Y0HFR2</accession>
<dbReference type="SUPFAM" id="SSF82861">
    <property type="entry name" value="Mechanosensitive channel protein MscS (YggB), transmembrane region"/>
    <property type="match status" value="1"/>
</dbReference>
<dbReference type="Pfam" id="PF00924">
    <property type="entry name" value="MS_channel_2nd"/>
    <property type="match status" value="1"/>
</dbReference>
<feature type="domain" description="Mechanosensitive ion channel transmembrane helices 2/3" evidence="10">
    <location>
        <begin position="202"/>
        <end position="242"/>
    </location>
</feature>
<evidence type="ECO:0000259" key="8">
    <source>
        <dbReference type="Pfam" id="PF00924"/>
    </source>
</evidence>
<feature type="transmembrane region" description="Helical" evidence="7">
    <location>
        <begin position="89"/>
        <end position="108"/>
    </location>
</feature>
<dbReference type="InterPro" id="IPR011014">
    <property type="entry name" value="MscS_channel_TM-2"/>
</dbReference>
<feature type="transmembrane region" description="Helical" evidence="7">
    <location>
        <begin position="12"/>
        <end position="35"/>
    </location>
</feature>
<feature type="domain" description="Mechanosensitive ion channel MscS" evidence="8">
    <location>
        <begin position="244"/>
        <end position="309"/>
    </location>
</feature>
<evidence type="ECO:0000256" key="7">
    <source>
        <dbReference type="SAM" id="Phobius"/>
    </source>
</evidence>
<dbReference type="Gene3D" id="1.10.287.1260">
    <property type="match status" value="1"/>
</dbReference>
<dbReference type="Proteomes" id="UP000539372">
    <property type="component" value="Unassembled WGS sequence"/>
</dbReference>
<evidence type="ECO:0000256" key="6">
    <source>
        <dbReference type="ARBA" id="ARBA00023136"/>
    </source>
</evidence>
<dbReference type="SUPFAM" id="SSF50182">
    <property type="entry name" value="Sm-like ribonucleoproteins"/>
    <property type="match status" value="1"/>
</dbReference>
<dbReference type="InterPro" id="IPR052702">
    <property type="entry name" value="MscS-like_channel"/>
</dbReference>
<feature type="domain" description="Mechanosensitive ion channel MscS C-terminal" evidence="9">
    <location>
        <begin position="318"/>
        <end position="401"/>
    </location>
</feature>
<feature type="transmembrane region" description="Helical" evidence="7">
    <location>
        <begin position="120"/>
        <end position="143"/>
    </location>
</feature>
<dbReference type="InterPro" id="IPR023408">
    <property type="entry name" value="MscS_beta-dom_sf"/>
</dbReference>
<evidence type="ECO:0000259" key="10">
    <source>
        <dbReference type="Pfam" id="PF21088"/>
    </source>
</evidence>
<comment type="caution">
    <text evidence="11">The sequence shown here is derived from an EMBL/GenBank/DDBJ whole genome shotgun (WGS) entry which is preliminary data.</text>
</comment>
<dbReference type="InterPro" id="IPR006685">
    <property type="entry name" value="MscS_channel_2nd"/>
</dbReference>
<evidence type="ECO:0000256" key="2">
    <source>
        <dbReference type="ARBA" id="ARBA00008017"/>
    </source>
</evidence>
<sequence>MEALQWVRGELLVPATLAQIGVIAAAWALARFLAPKLQRYLEGWLGKFRYSRISDAVIRAVAPLSLPLIWLLLQWFSVFAAQRAGWPNHLIESVVSLLTAWVVIRLISNTVRDPGWAKTLAIVAWGIAALNLLGLLGPTIAVLDNMGLTLGEIRITLLGAIKAAIVLAVLLWLAGLVSHLADTQLAGVRSLSPSARVLLGKTFRIVMMAIAVVVALDSIGIDLTALAVFSGAVGLGIGFGLQKVVSNLISGLILLMDKSVKPGDVIAIGDSFGWINSLRARYVSVITRDGTEHLIPNEELISQRVENWSYSNTLIRLKLPIGISYDSDPKLAMELAVEAAMSEDRVRKEPPPVARFMNFGNDALELELRIWIADPQDGVANVRSNILLKIWESYRANSIEFPFGQRDLHIRSSVPIPVRLDEDGEVGT</sequence>
<evidence type="ECO:0000256" key="1">
    <source>
        <dbReference type="ARBA" id="ARBA00004651"/>
    </source>
</evidence>
<proteinExistence type="inferred from homology"/>
<dbReference type="GO" id="GO:0008381">
    <property type="term" value="F:mechanosensitive monoatomic ion channel activity"/>
    <property type="evidence" value="ECO:0007669"/>
    <property type="project" value="UniProtKB-ARBA"/>
</dbReference>
<dbReference type="InterPro" id="IPR011066">
    <property type="entry name" value="MscS_channel_C_sf"/>
</dbReference>
<dbReference type="InterPro" id="IPR049278">
    <property type="entry name" value="MS_channel_C"/>
</dbReference>
<gene>
    <name evidence="11" type="ORF">HH303_16610</name>
</gene>
<feature type="transmembrane region" description="Helical" evidence="7">
    <location>
        <begin position="155"/>
        <end position="181"/>
    </location>
</feature>